<organism evidence="2 3">
    <name type="scientific">Candidatus Faecenecus gallistercoris</name>
    <dbReference type="NCBI Taxonomy" id="2840793"/>
    <lineage>
        <taxon>Bacteria</taxon>
        <taxon>Bacillati</taxon>
        <taxon>Bacillota</taxon>
        <taxon>Bacillota incertae sedis</taxon>
        <taxon>Candidatus Faecenecus</taxon>
    </lineage>
</organism>
<reference evidence="2" key="2">
    <citation type="journal article" date="2021" name="PeerJ">
        <title>Extensive microbial diversity within the chicken gut microbiome revealed by metagenomics and culture.</title>
        <authorList>
            <person name="Gilroy R."/>
            <person name="Ravi A."/>
            <person name="Getino M."/>
            <person name="Pursley I."/>
            <person name="Horton D.L."/>
            <person name="Alikhan N.F."/>
            <person name="Baker D."/>
            <person name="Gharbi K."/>
            <person name="Hall N."/>
            <person name="Watson M."/>
            <person name="Adriaenssens E.M."/>
            <person name="Foster-Nyarko E."/>
            <person name="Jarju S."/>
            <person name="Secka A."/>
            <person name="Antonio M."/>
            <person name="Oren A."/>
            <person name="Chaudhuri R.R."/>
            <person name="La Ragione R."/>
            <person name="Hildebrand F."/>
            <person name="Pallen M.J."/>
        </authorList>
    </citation>
    <scope>NUCLEOTIDE SEQUENCE</scope>
    <source>
        <strain evidence="2">CHK165-10780</strain>
    </source>
</reference>
<dbReference type="InterPro" id="IPR009526">
    <property type="entry name" value="DUF1146"/>
</dbReference>
<comment type="caution">
    <text evidence="2">The sequence shown here is derived from an EMBL/GenBank/DDBJ whole genome shotgun (WGS) entry which is preliminary data.</text>
</comment>
<evidence type="ECO:0000256" key="1">
    <source>
        <dbReference type="SAM" id="Phobius"/>
    </source>
</evidence>
<feature type="transmembrane region" description="Helical" evidence="1">
    <location>
        <begin position="38"/>
        <end position="56"/>
    </location>
</feature>
<dbReference type="Pfam" id="PF06612">
    <property type="entry name" value="DUF1146"/>
    <property type="match status" value="1"/>
</dbReference>
<reference evidence="2" key="1">
    <citation type="submission" date="2020-10" db="EMBL/GenBank/DDBJ databases">
        <authorList>
            <person name="Gilroy R."/>
        </authorList>
    </citation>
    <scope>NUCLEOTIDE SEQUENCE</scope>
    <source>
        <strain evidence="2">CHK165-10780</strain>
    </source>
</reference>
<gene>
    <name evidence="2" type="ORF">IAC85_01515</name>
</gene>
<sequence length="66" mass="7852">MTPKLFLYIFITLVVVWTMDGLNINFIFKKNRVAQARVFYLLVTLSLSYLVTNFVYDFFLSSQFLK</sequence>
<keyword evidence="1" id="KW-0812">Transmembrane</keyword>
<proteinExistence type="predicted"/>
<keyword evidence="1" id="KW-0472">Membrane</keyword>
<evidence type="ECO:0000313" key="2">
    <source>
        <dbReference type="EMBL" id="HIQ64396.1"/>
    </source>
</evidence>
<protein>
    <submittedName>
        <fullName evidence="2">DUF1146 domain-containing protein</fullName>
    </submittedName>
</protein>
<accession>A0A9D0YZR2</accession>
<name>A0A9D0YZR2_9FIRM</name>
<dbReference type="Proteomes" id="UP000886725">
    <property type="component" value="Unassembled WGS sequence"/>
</dbReference>
<dbReference type="EMBL" id="DVFU01000031">
    <property type="protein sequence ID" value="HIQ64396.1"/>
    <property type="molecule type" value="Genomic_DNA"/>
</dbReference>
<evidence type="ECO:0000313" key="3">
    <source>
        <dbReference type="Proteomes" id="UP000886725"/>
    </source>
</evidence>
<feature type="transmembrane region" description="Helical" evidence="1">
    <location>
        <begin position="6"/>
        <end position="26"/>
    </location>
</feature>
<keyword evidence="1" id="KW-1133">Transmembrane helix</keyword>
<dbReference type="AlphaFoldDB" id="A0A9D0YZR2"/>